<sequence length="105" mass="12020">MIELWNKGVLWDKLIGVNYLPLTEIEYSAIPGTGKWLQIDQDLQTKNGETIGTRNPTGHVVLADVRFELPFDAQSSDAQQQIQARLHGLNQFDDEVDNDYLVRFF</sequence>
<evidence type="ECO:0000313" key="1">
    <source>
        <dbReference type="Proteomes" id="UP000887580"/>
    </source>
</evidence>
<dbReference type="WBParaSite" id="PS1159_v2.g23318.t1">
    <property type="protein sequence ID" value="PS1159_v2.g23318.t1"/>
    <property type="gene ID" value="PS1159_v2.g23318"/>
</dbReference>
<proteinExistence type="predicted"/>
<accession>A0AC35G2C1</accession>
<organism evidence="1 2">
    <name type="scientific">Panagrolaimus sp. PS1159</name>
    <dbReference type="NCBI Taxonomy" id="55785"/>
    <lineage>
        <taxon>Eukaryota</taxon>
        <taxon>Metazoa</taxon>
        <taxon>Ecdysozoa</taxon>
        <taxon>Nematoda</taxon>
        <taxon>Chromadorea</taxon>
        <taxon>Rhabditida</taxon>
        <taxon>Tylenchina</taxon>
        <taxon>Panagrolaimomorpha</taxon>
        <taxon>Panagrolaimoidea</taxon>
        <taxon>Panagrolaimidae</taxon>
        <taxon>Panagrolaimus</taxon>
    </lineage>
</organism>
<dbReference type="Proteomes" id="UP000887580">
    <property type="component" value="Unplaced"/>
</dbReference>
<evidence type="ECO:0000313" key="2">
    <source>
        <dbReference type="WBParaSite" id="PS1159_v2.g23318.t1"/>
    </source>
</evidence>
<protein>
    <submittedName>
        <fullName evidence="2">Uncharacterized protein</fullName>
    </submittedName>
</protein>
<name>A0AC35G2C1_9BILA</name>
<reference evidence="2" key="1">
    <citation type="submission" date="2022-11" db="UniProtKB">
        <authorList>
            <consortium name="WormBaseParasite"/>
        </authorList>
    </citation>
    <scope>IDENTIFICATION</scope>
</reference>